<sequence>MALDQEVSAQASAVTREIVHAPMAKETEHAVSQLRTCAQFGQELQALDDKLASLYLNMQSVITQSDVMPHQRQSRATARLSMGSSAATAVEDVAPRAAGQSAPGVVKLPRNATILLTWLRSSLDQHQWTNLTHQSMAHGSGLPPGSISSALGTLIKHGLVTEGERGYYRLA</sequence>
<name>A0A1I2HQ35_9BURK</name>
<dbReference type="Proteomes" id="UP000199119">
    <property type="component" value="Unassembled WGS sequence"/>
</dbReference>
<reference evidence="2" key="1">
    <citation type="submission" date="2016-10" db="EMBL/GenBank/DDBJ databases">
        <authorList>
            <person name="Varghese N."/>
            <person name="Submissions S."/>
        </authorList>
    </citation>
    <scope>NUCLEOTIDE SEQUENCE [LARGE SCALE GENOMIC DNA]</scope>
    <source>
        <strain evidence="2">DSM 27981</strain>
    </source>
</reference>
<dbReference type="AlphaFoldDB" id="A0A1I2HQ35"/>
<keyword evidence="2" id="KW-1185">Reference proteome</keyword>
<evidence type="ECO:0000313" key="2">
    <source>
        <dbReference type="Proteomes" id="UP000199119"/>
    </source>
</evidence>
<proteinExistence type="predicted"/>
<evidence type="ECO:0000313" key="1">
    <source>
        <dbReference type="EMBL" id="SFF31668.1"/>
    </source>
</evidence>
<gene>
    <name evidence="1" type="ORF">SAMN04489711_12716</name>
</gene>
<protein>
    <submittedName>
        <fullName evidence="1">Uncharacterized protein</fullName>
    </submittedName>
</protein>
<dbReference type="EMBL" id="FONX01000027">
    <property type="protein sequence ID" value="SFF31668.1"/>
    <property type="molecule type" value="Genomic_DNA"/>
</dbReference>
<accession>A0A1I2HQ35</accession>
<organism evidence="1 2">
    <name type="scientific">Paracidovorax wautersii</name>
    <dbReference type="NCBI Taxonomy" id="1177982"/>
    <lineage>
        <taxon>Bacteria</taxon>
        <taxon>Pseudomonadati</taxon>
        <taxon>Pseudomonadota</taxon>
        <taxon>Betaproteobacteria</taxon>
        <taxon>Burkholderiales</taxon>
        <taxon>Comamonadaceae</taxon>
        <taxon>Paracidovorax</taxon>
    </lineage>
</organism>